<evidence type="ECO:0000256" key="8">
    <source>
        <dbReference type="ARBA" id="ARBA00023295"/>
    </source>
</evidence>
<evidence type="ECO:0000256" key="4">
    <source>
        <dbReference type="ARBA" id="ARBA00022801"/>
    </source>
</evidence>
<dbReference type="SMART" id="SM00478">
    <property type="entry name" value="ENDO3c"/>
    <property type="match status" value="1"/>
</dbReference>
<evidence type="ECO:0000313" key="11">
    <source>
        <dbReference type="EMBL" id="AJW70047.1"/>
    </source>
</evidence>
<name>A0A0D5C0W1_9ARCH</name>
<dbReference type="GO" id="GO:0006289">
    <property type="term" value="P:nucleotide-excision repair"/>
    <property type="evidence" value="ECO:0007669"/>
    <property type="project" value="InterPro"/>
</dbReference>
<dbReference type="EMBL" id="CP011070">
    <property type="protein sequence ID" value="AJW70047.1"/>
    <property type="molecule type" value="Genomic_DNA"/>
</dbReference>
<dbReference type="SUPFAM" id="SSF48150">
    <property type="entry name" value="DNA-glycosylase"/>
    <property type="match status" value="1"/>
</dbReference>
<keyword evidence="8 11" id="KW-0326">Glycosidase</keyword>
<evidence type="ECO:0000256" key="1">
    <source>
        <dbReference type="ARBA" id="ARBA00010679"/>
    </source>
</evidence>
<dbReference type="Gene3D" id="1.10.1670.10">
    <property type="entry name" value="Helix-hairpin-Helix base-excision DNA repair enzymes (C-terminal)"/>
    <property type="match status" value="1"/>
</dbReference>
<dbReference type="HOGENOM" id="CLU_027543_3_0_2"/>
<dbReference type="OrthoDB" id="14922at2157"/>
<dbReference type="Gene3D" id="3.30.310.260">
    <property type="match status" value="1"/>
</dbReference>
<comment type="catalytic activity">
    <reaction evidence="9">
        <text>2'-deoxyribonucleotide-(2'-deoxyribose 5'-phosphate)-2'-deoxyribonucleotide-DNA = a 3'-end 2'-deoxyribonucleotide-(2,3-dehydro-2,3-deoxyribose 5'-phosphate)-DNA + a 5'-end 5'-phospho-2'-deoxyribonucleoside-DNA + H(+)</text>
        <dbReference type="Rhea" id="RHEA:66592"/>
        <dbReference type="Rhea" id="RHEA-COMP:13180"/>
        <dbReference type="Rhea" id="RHEA-COMP:16897"/>
        <dbReference type="Rhea" id="RHEA-COMP:17067"/>
        <dbReference type="ChEBI" id="CHEBI:15378"/>
        <dbReference type="ChEBI" id="CHEBI:136412"/>
        <dbReference type="ChEBI" id="CHEBI:157695"/>
        <dbReference type="ChEBI" id="CHEBI:167181"/>
        <dbReference type="EC" id="4.2.99.18"/>
    </reaction>
</comment>
<dbReference type="Pfam" id="PF07934">
    <property type="entry name" value="OGG_N"/>
    <property type="match status" value="1"/>
</dbReference>
<dbReference type="InterPro" id="IPR012904">
    <property type="entry name" value="OGG_N"/>
</dbReference>
<keyword evidence="6" id="KW-0456">Lyase</keyword>
<dbReference type="AlphaFoldDB" id="A0A0D5C0W1"/>
<reference evidence="11 12" key="2">
    <citation type="journal article" date="2016" name="ISME J.">
        <title>Physiological and genomic characterization of two novel marine thaumarchaeal strains indicates niche differentiation.</title>
        <authorList>
            <person name="Bayer B."/>
            <person name="Vojvoda J."/>
            <person name="Offre P."/>
            <person name="Alves R.J."/>
            <person name="Elisabeth N.H."/>
            <person name="Garcia J.A."/>
            <person name="Volland J.M."/>
            <person name="Srivastava A."/>
            <person name="Schleper C."/>
            <person name="Herndl G.J."/>
        </authorList>
    </citation>
    <scope>NUCLEOTIDE SEQUENCE [LARGE SCALE GENOMIC DNA]</scope>
    <source>
        <strain evidence="11 12">NF5</strain>
    </source>
</reference>
<dbReference type="InterPro" id="IPR003265">
    <property type="entry name" value="HhH-GPD_domain"/>
</dbReference>
<dbReference type="EC" id="4.2.99.18" evidence="2"/>
<dbReference type="GO" id="GO:0003684">
    <property type="term" value="F:damaged DNA binding"/>
    <property type="evidence" value="ECO:0007669"/>
    <property type="project" value="InterPro"/>
</dbReference>
<dbReference type="STRING" id="1580092.NADRNF5_0351"/>
<keyword evidence="7" id="KW-0511">Multifunctional enzyme</keyword>
<dbReference type="CDD" id="cd00056">
    <property type="entry name" value="ENDO3c"/>
    <property type="match status" value="1"/>
</dbReference>
<dbReference type="PANTHER" id="PTHR10242:SF2">
    <property type="entry name" value="N-GLYCOSYLASE_DNA LYASE"/>
    <property type="match status" value="1"/>
</dbReference>
<dbReference type="InterPro" id="IPR011257">
    <property type="entry name" value="DNA_glycosylase"/>
</dbReference>
<organism evidence="11 12">
    <name type="scientific">Nitrosopumilus adriaticus</name>
    <dbReference type="NCBI Taxonomy" id="1580092"/>
    <lineage>
        <taxon>Archaea</taxon>
        <taxon>Nitrososphaerota</taxon>
        <taxon>Nitrososphaeria</taxon>
        <taxon>Nitrosopumilales</taxon>
        <taxon>Nitrosopumilaceae</taxon>
        <taxon>Nitrosopumilus</taxon>
    </lineage>
</organism>
<evidence type="ECO:0000259" key="10">
    <source>
        <dbReference type="SMART" id="SM00478"/>
    </source>
</evidence>
<evidence type="ECO:0000313" key="12">
    <source>
        <dbReference type="Proteomes" id="UP000032408"/>
    </source>
</evidence>
<sequence length="280" mass="32985">MQKKYAINVENSIHSGQVFLWKKIDNFWYGVNGGDILRIDKDGNVKSFQNSKVDFLRKNDNLDDIIKSISKDKTVRKAVKQYPGLRILRQDPFQCLISFIVSSNSNIQKIKMSLEKLSKKFGIRVEYGNEEFYLFPKAEKLAKASIDEINNCGVGYRAKFIKEASKMIVEEKINFKGLENRNYQETKEIIRTIPGVGNKVADCVMLFSLEKLESFPLDRWMIRILEKYYSNEFQINTKTITEKQYEYLHQKIVNHFGPYAGYSQQFLFKMERENFQKKWL</sequence>
<keyword evidence="4 11" id="KW-0378">Hydrolase</keyword>
<keyword evidence="3" id="KW-0227">DNA damage</keyword>
<evidence type="ECO:0000256" key="3">
    <source>
        <dbReference type="ARBA" id="ARBA00022763"/>
    </source>
</evidence>
<dbReference type="RefSeq" id="WP_048115032.1">
    <property type="nucleotide sequence ID" value="NZ_CP011070.1"/>
</dbReference>
<evidence type="ECO:0000256" key="7">
    <source>
        <dbReference type="ARBA" id="ARBA00023268"/>
    </source>
</evidence>
<evidence type="ECO:0000256" key="6">
    <source>
        <dbReference type="ARBA" id="ARBA00023239"/>
    </source>
</evidence>
<dbReference type="GO" id="GO:0006284">
    <property type="term" value="P:base-excision repair"/>
    <property type="evidence" value="ECO:0007669"/>
    <property type="project" value="InterPro"/>
</dbReference>
<dbReference type="Gene3D" id="1.10.340.30">
    <property type="entry name" value="Hypothetical protein, domain 2"/>
    <property type="match status" value="1"/>
</dbReference>
<dbReference type="InterPro" id="IPR023170">
    <property type="entry name" value="HhH_base_excis_C"/>
</dbReference>
<protein>
    <recommendedName>
        <fullName evidence="2">DNA-(apurinic or apyrimidinic site) lyase</fullName>
        <ecNumber evidence="2">4.2.99.18</ecNumber>
    </recommendedName>
</protein>
<dbReference type="GO" id="GO:0140078">
    <property type="term" value="F:class I DNA-(apurinic or apyrimidinic site) endonuclease activity"/>
    <property type="evidence" value="ECO:0007669"/>
    <property type="project" value="UniProtKB-EC"/>
</dbReference>
<dbReference type="Pfam" id="PF00730">
    <property type="entry name" value="HhH-GPD"/>
    <property type="match status" value="1"/>
</dbReference>
<dbReference type="InterPro" id="IPR052054">
    <property type="entry name" value="Oxidative_DNA_repair_enzyme"/>
</dbReference>
<dbReference type="PANTHER" id="PTHR10242">
    <property type="entry name" value="8-OXOGUANINE DNA GLYCOSYLASE"/>
    <property type="match status" value="1"/>
</dbReference>
<dbReference type="GO" id="GO:0008534">
    <property type="term" value="F:oxidized purine nucleobase lesion DNA N-glycosylase activity"/>
    <property type="evidence" value="ECO:0007669"/>
    <property type="project" value="InterPro"/>
</dbReference>
<accession>A0A0D5C0W1</accession>
<evidence type="ECO:0000256" key="2">
    <source>
        <dbReference type="ARBA" id="ARBA00012720"/>
    </source>
</evidence>
<gene>
    <name evidence="11" type="ORF">NADRNF5_0351</name>
</gene>
<evidence type="ECO:0000256" key="5">
    <source>
        <dbReference type="ARBA" id="ARBA00023204"/>
    </source>
</evidence>
<proteinExistence type="inferred from homology"/>
<dbReference type="KEGG" id="nin:NADRNF5_0351"/>
<evidence type="ECO:0000256" key="9">
    <source>
        <dbReference type="ARBA" id="ARBA00044632"/>
    </source>
</evidence>
<keyword evidence="12" id="KW-1185">Reference proteome</keyword>
<dbReference type="Proteomes" id="UP000032408">
    <property type="component" value="Chromosome"/>
</dbReference>
<feature type="domain" description="HhH-GPD" evidence="10">
    <location>
        <begin position="101"/>
        <end position="265"/>
    </location>
</feature>
<comment type="similarity">
    <text evidence="1">Belongs to the type-1 OGG1 family.</text>
</comment>
<dbReference type="GeneID" id="24819599"/>
<dbReference type="SUPFAM" id="SSF55945">
    <property type="entry name" value="TATA-box binding protein-like"/>
    <property type="match status" value="1"/>
</dbReference>
<reference evidence="12" key="1">
    <citation type="submission" date="2015-03" db="EMBL/GenBank/DDBJ databases">
        <title>Characterization of two novel Thaumarchaeota isolated from the Northern Adriatic Sea.</title>
        <authorList>
            <person name="Bayer B."/>
            <person name="Vojvoda J."/>
            <person name="Offre P."/>
            <person name="Srivastava A."/>
            <person name="Elisabeth N."/>
            <person name="Garcia J.A.L."/>
            <person name="Schleper C."/>
            <person name="Herndl G.J."/>
        </authorList>
    </citation>
    <scope>NUCLEOTIDE SEQUENCE [LARGE SCALE GENOMIC DNA]</scope>
    <source>
        <strain evidence="12">NF5</strain>
    </source>
</reference>
<keyword evidence="5" id="KW-0234">DNA repair</keyword>